<dbReference type="EMBL" id="MU394376">
    <property type="protein sequence ID" value="KAI6082194.1"/>
    <property type="molecule type" value="Genomic_DNA"/>
</dbReference>
<gene>
    <name evidence="1" type="ORF">F4821DRAFT_219194</name>
</gene>
<evidence type="ECO:0000313" key="1">
    <source>
        <dbReference type="EMBL" id="KAI6082194.1"/>
    </source>
</evidence>
<dbReference type="Proteomes" id="UP001497680">
    <property type="component" value="Unassembled WGS sequence"/>
</dbReference>
<comment type="caution">
    <text evidence="1">The sequence shown here is derived from an EMBL/GenBank/DDBJ whole genome shotgun (WGS) entry which is preliminary data.</text>
</comment>
<protein>
    <submittedName>
        <fullName evidence="1">Fungal-specific transcription factor domain-containing protein</fullName>
    </submittedName>
</protein>
<proteinExistence type="predicted"/>
<name>A0ACC0CP43_9PEZI</name>
<evidence type="ECO:0000313" key="2">
    <source>
        <dbReference type="Proteomes" id="UP001497680"/>
    </source>
</evidence>
<keyword evidence="2" id="KW-1185">Reference proteome</keyword>
<reference evidence="1 2" key="1">
    <citation type="journal article" date="2022" name="New Phytol.">
        <title>Ecological generalism drives hyperdiversity of secondary metabolite gene clusters in xylarialean endophytes.</title>
        <authorList>
            <person name="Franco M.E.E."/>
            <person name="Wisecaver J.H."/>
            <person name="Arnold A.E."/>
            <person name="Ju Y.M."/>
            <person name="Slot J.C."/>
            <person name="Ahrendt S."/>
            <person name="Moore L.P."/>
            <person name="Eastman K.E."/>
            <person name="Scott K."/>
            <person name="Konkel Z."/>
            <person name="Mondo S.J."/>
            <person name="Kuo A."/>
            <person name="Hayes R.D."/>
            <person name="Haridas S."/>
            <person name="Andreopoulos B."/>
            <person name="Riley R."/>
            <person name="LaButti K."/>
            <person name="Pangilinan J."/>
            <person name="Lipzen A."/>
            <person name="Amirebrahimi M."/>
            <person name="Yan J."/>
            <person name="Adam C."/>
            <person name="Keymanesh K."/>
            <person name="Ng V."/>
            <person name="Louie K."/>
            <person name="Northen T."/>
            <person name="Drula E."/>
            <person name="Henrissat B."/>
            <person name="Hsieh H.M."/>
            <person name="Youens-Clark K."/>
            <person name="Lutzoni F."/>
            <person name="Miadlikowska J."/>
            <person name="Eastwood D.C."/>
            <person name="Hamelin R.C."/>
            <person name="Grigoriev I.V."/>
            <person name="U'Ren J.M."/>
        </authorList>
    </citation>
    <scope>NUCLEOTIDE SEQUENCE [LARGE SCALE GENOMIC DNA]</scope>
    <source>
        <strain evidence="1 2">ER1909</strain>
    </source>
</reference>
<accession>A0ACC0CP43</accession>
<sequence length="592" mass="66180">MVATKSCHNCRRSRLRCDRSIPGCLKCTSAGRECLGYGKFFKWVDKIPSQDQTKAPIIRSRSRTPIYFKSQSDVKVDVELSPSFGNAKSFSLSFDIPLSDPLLQDLDGSSRYYLNYYAVRFCQDLIIYDSPQRGANPFRDLIPMSQTYPFLRDIIIAASALHYSNAVRRWSLQLNESPRAAVDAFVDALRARQKAITSVQDVVERQKWLGGAVSSNGERDALLAAVLFFLNFALIDSGKGGWRSHMNFVGRLLSTRTLESLQGRSSSPPYLPLGNKIDESPSELSTFESIVSLPFICPFTSSQSASIRDYVVSDSTAYYIWSSALDSLLSPSTWSPSSSTFDGDDTQILHILLRTEANSYHSCPSRLLYIVFRTSRLARHIKSNESAMLTDQQLASCLELLEEIQAFDGDAWATEVCAKIFAAVGHIDDIELEYRKHIAATFRASVHLYVLLVAPGLSSQVPVGFKGGDLPNTADLATTIFHHLTFIPTDSPLFKFATWPIFLTGVEAADTSRRTWVLDRLRDMRDLCPWGMLTSTMETLVEIWQMRDNTSAARDNTIGQGALTRELTTSHNASNNNWLLQLQGFKIDCLIV</sequence>
<organism evidence="1 2">
    <name type="scientific">Hypoxylon rubiginosum</name>
    <dbReference type="NCBI Taxonomy" id="110542"/>
    <lineage>
        <taxon>Eukaryota</taxon>
        <taxon>Fungi</taxon>
        <taxon>Dikarya</taxon>
        <taxon>Ascomycota</taxon>
        <taxon>Pezizomycotina</taxon>
        <taxon>Sordariomycetes</taxon>
        <taxon>Xylariomycetidae</taxon>
        <taxon>Xylariales</taxon>
        <taxon>Hypoxylaceae</taxon>
        <taxon>Hypoxylon</taxon>
    </lineage>
</organism>